<evidence type="ECO:0000256" key="7">
    <source>
        <dbReference type="ARBA" id="ARBA00023010"/>
    </source>
</evidence>
<keyword evidence="3 9" id="KW-1003">Cell membrane</keyword>
<accession>A0A3R8PCL3</accession>
<evidence type="ECO:0000256" key="10">
    <source>
        <dbReference type="SAM" id="MobiDB-lite"/>
    </source>
</evidence>
<evidence type="ECO:0000256" key="4">
    <source>
        <dbReference type="ARBA" id="ARBA00022692"/>
    </source>
</evidence>
<dbReference type="GO" id="GO:0033281">
    <property type="term" value="C:TAT protein transport complex"/>
    <property type="evidence" value="ECO:0007669"/>
    <property type="project" value="UniProtKB-UniRule"/>
</dbReference>
<gene>
    <name evidence="9 12" type="primary">tatB</name>
    <name evidence="12" type="ORF">CXF48_03235</name>
</gene>
<keyword evidence="8 9" id="KW-0472">Membrane</keyword>
<sequence length="202" mass="20232">MFSNVGGLEIAVIVVVALVVIGPERLPKLIREVRAVVLAARNAINDAKEQLGGDFGEDFEELRKPLADLNSIRRMGARGIITKTLLDGDDTLLTSFDDSVKGIRSDVDGVVGTVRGGTPKPGIGGGPVQVGGTTPGSAGASVARPVTGGTGGDGAAPAVTGTAVSGTAATGRTGAAPTGQVEVPQQAEAGASRTWTDFDDAT</sequence>
<dbReference type="Pfam" id="PF02416">
    <property type="entry name" value="TatA_B_E"/>
    <property type="match status" value="1"/>
</dbReference>
<evidence type="ECO:0000256" key="2">
    <source>
        <dbReference type="ARBA" id="ARBA00022448"/>
    </source>
</evidence>
<dbReference type="GO" id="GO:0008320">
    <property type="term" value="F:protein transmembrane transporter activity"/>
    <property type="evidence" value="ECO:0007669"/>
    <property type="project" value="UniProtKB-UniRule"/>
</dbReference>
<keyword evidence="2 9" id="KW-0813">Transport</keyword>
<dbReference type="GO" id="GO:0043953">
    <property type="term" value="P:protein transport by the Tat complex"/>
    <property type="evidence" value="ECO:0007669"/>
    <property type="project" value="UniProtKB-UniRule"/>
</dbReference>
<evidence type="ECO:0000313" key="13">
    <source>
        <dbReference type="Proteomes" id="UP000276526"/>
    </source>
</evidence>
<evidence type="ECO:0000256" key="1">
    <source>
        <dbReference type="ARBA" id="ARBA00004167"/>
    </source>
</evidence>
<dbReference type="RefSeq" id="WP_125173510.1">
    <property type="nucleotide sequence ID" value="NZ_JAPJOD010000135.1"/>
</dbReference>
<dbReference type="AlphaFoldDB" id="A0A3R8PCL3"/>
<keyword evidence="5 9" id="KW-0653">Protein transport</keyword>
<evidence type="ECO:0000256" key="5">
    <source>
        <dbReference type="ARBA" id="ARBA00022927"/>
    </source>
</evidence>
<dbReference type="InterPro" id="IPR018448">
    <property type="entry name" value="TatB"/>
</dbReference>
<dbReference type="EMBL" id="PQNK01000004">
    <property type="protein sequence ID" value="RRO87205.1"/>
    <property type="molecule type" value="Genomic_DNA"/>
</dbReference>
<name>A0A3R8PCL3_9CORY</name>
<comment type="similarity">
    <text evidence="9">Belongs to the TatB family.</text>
</comment>
<comment type="function">
    <text evidence="9">Part of the twin-arginine translocation (Tat) system that transports large folded proteins containing a characteristic twin-arginine motif in their signal peptide across membranes. Together with TatC, TatB is part of a receptor directly interacting with Tat signal peptides. TatB may form an oligomeric binding site that transiently accommodates folded Tat precursor proteins before their translocation.</text>
</comment>
<feature type="compositionally biased region" description="Low complexity" evidence="10">
    <location>
        <begin position="155"/>
        <end position="179"/>
    </location>
</feature>
<comment type="subunit">
    <text evidence="9">The Tat system comprises two distinct complexes: a TatABC complex, containing multiple copies of TatA, TatB and TatC subunits, and a separate TatA complex, containing only TatA subunits. Substrates initially bind to the TatABC complex, which probably triggers association of the separate TatA complex to form the active translocon.</text>
</comment>
<reference evidence="12 13" key="1">
    <citation type="submission" date="2018-01" db="EMBL/GenBank/DDBJ databases">
        <title>Twenty Corynebacterium bovis Genomes.</title>
        <authorList>
            <person name="Gulvik C.A."/>
        </authorList>
    </citation>
    <scope>NUCLEOTIDE SEQUENCE [LARGE SCALE GENOMIC DNA]</scope>
    <source>
        <strain evidence="12 13">F6900</strain>
    </source>
</reference>
<dbReference type="Proteomes" id="UP000276526">
    <property type="component" value="Unassembled WGS sequence"/>
</dbReference>
<comment type="subcellular location">
    <subcellularLocation>
        <location evidence="9">Cell membrane</location>
        <topology evidence="9">Single-pass membrane protein</topology>
    </subcellularLocation>
    <subcellularLocation>
        <location evidence="1">Membrane</location>
        <topology evidence="1">Single-pass membrane protein</topology>
    </subcellularLocation>
</comment>
<dbReference type="Gene3D" id="1.20.5.3310">
    <property type="match status" value="1"/>
</dbReference>
<evidence type="ECO:0000256" key="9">
    <source>
        <dbReference type="HAMAP-Rule" id="MF_00237"/>
    </source>
</evidence>
<evidence type="ECO:0000256" key="3">
    <source>
        <dbReference type="ARBA" id="ARBA00022475"/>
    </source>
</evidence>
<dbReference type="HAMAP" id="MF_00237">
    <property type="entry name" value="TatB"/>
    <property type="match status" value="1"/>
</dbReference>
<keyword evidence="6 9" id="KW-1133">Transmembrane helix</keyword>
<evidence type="ECO:0000256" key="6">
    <source>
        <dbReference type="ARBA" id="ARBA00022989"/>
    </source>
</evidence>
<dbReference type="PRINTS" id="PR01506">
    <property type="entry name" value="TATBPROTEIN"/>
</dbReference>
<protein>
    <recommendedName>
        <fullName evidence="9">Sec-independent protein translocase protein TatB</fullName>
    </recommendedName>
</protein>
<keyword evidence="7 9" id="KW-0811">Translocation</keyword>
<feature type="transmembrane region" description="Helical" evidence="11">
    <location>
        <begin position="6"/>
        <end position="22"/>
    </location>
</feature>
<dbReference type="InterPro" id="IPR003369">
    <property type="entry name" value="TatA/B/E"/>
</dbReference>
<dbReference type="NCBIfam" id="TIGR01410">
    <property type="entry name" value="tatB"/>
    <property type="match status" value="1"/>
</dbReference>
<comment type="caution">
    <text evidence="12">The sequence shown here is derived from an EMBL/GenBank/DDBJ whole genome shotgun (WGS) entry which is preliminary data.</text>
</comment>
<organism evidence="12 13">
    <name type="scientific">Corynebacterium bovis</name>
    <dbReference type="NCBI Taxonomy" id="36808"/>
    <lineage>
        <taxon>Bacteria</taxon>
        <taxon>Bacillati</taxon>
        <taxon>Actinomycetota</taxon>
        <taxon>Actinomycetes</taxon>
        <taxon>Mycobacteriales</taxon>
        <taxon>Corynebacteriaceae</taxon>
        <taxon>Corynebacterium</taxon>
    </lineage>
</organism>
<proteinExistence type="inferred from homology"/>
<evidence type="ECO:0000256" key="8">
    <source>
        <dbReference type="ARBA" id="ARBA00023136"/>
    </source>
</evidence>
<evidence type="ECO:0000313" key="12">
    <source>
        <dbReference type="EMBL" id="RRO87205.1"/>
    </source>
</evidence>
<feature type="region of interest" description="Disordered" evidence="10">
    <location>
        <begin position="116"/>
        <end position="202"/>
    </location>
</feature>
<evidence type="ECO:0000256" key="11">
    <source>
        <dbReference type="SAM" id="Phobius"/>
    </source>
</evidence>
<keyword evidence="4 9" id="KW-0812">Transmembrane</keyword>